<dbReference type="AlphaFoldDB" id="A0A8J5TNG8"/>
<dbReference type="Gene3D" id="3.30.420.10">
    <property type="entry name" value="Ribonuclease H-like superfamily/Ribonuclease H"/>
    <property type="match status" value="1"/>
</dbReference>
<dbReference type="InterPro" id="IPR047655">
    <property type="entry name" value="Transpos_IS630-like"/>
</dbReference>
<dbReference type="GO" id="GO:0004519">
    <property type="term" value="F:endonuclease activity"/>
    <property type="evidence" value="ECO:0007669"/>
    <property type="project" value="UniProtKB-KW"/>
</dbReference>
<protein>
    <submittedName>
        <fullName evidence="3">Putative DDE superfamily endonuclease domain-containing protein 25</fullName>
    </submittedName>
</protein>
<dbReference type="Proteomes" id="UP000747542">
    <property type="component" value="Unassembled WGS sequence"/>
</dbReference>
<dbReference type="NCBIfam" id="NF033545">
    <property type="entry name" value="transpos_IS630"/>
    <property type="match status" value="1"/>
</dbReference>
<dbReference type="InterPro" id="IPR036397">
    <property type="entry name" value="RNaseH_sf"/>
</dbReference>
<evidence type="ECO:0000259" key="2">
    <source>
        <dbReference type="Pfam" id="PF13358"/>
    </source>
</evidence>
<dbReference type="GO" id="GO:0005634">
    <property type="term" value="C:nucleus"/>
    <property type="evidence" value="ECO:0007669"/>
    <property type="project" value="UniProtKB-SubCell"/>
</dbReference>
<dbReference type="PANTHER" id="PTHR46564:SF1">
    <property type="entry name" value="TRANSPOSASE"/>
    <property type="match status" value="1"/>
</dbReference>
<dbReference type="SUPFAM" id="SSF46689">
    <property type="entry name" value="Homeodomain-like"/>
    <property type="match status" value="1"/>
</dbReference>
<feature type="domain" description="Tc1-like transposase DDE" evidence="2">
    <location>
        <begin position="203"/>
        <end position="332"/>
    </location>
</feature>
<sequence length="403" mass="45400">MLLLIERLVDLIRTFEASNESPSRDGVLHTQYFHYECAASPVYSSSPSPSSIPRRHRITSATDRERIIEAYRAEQDLLVVAAALGVQRTTAYSIVQVYRRENRVEVAHAGGRHKIIDNETLDLIVMLLEANPMMTLREIKEEVMDIFPTKPHFSEVTLSRYLEGELISLKMSRDSPAERNSPAVKEARHAYATWMLATGLQQQLVYIDETGFNLWTKRTYGRARRGERVHRAVGGQRGRNTTVIAAIAEHCGILYHEIHYGSVTKEVFSDFIASLAAIIGDARSILVLDNAPIHNGIAAVYPELNFKFLPPYSPCLNPIENCFSVFKSYLKQYLHREAPRCNAAHARQEGVTLNALKENILQVGVEFALPSVTEHVVSQNYITMSTPTWFNVLSAETSSIDIQ</sequence>
<organism evidence="3 4">
    <name type="scientific">Homarus americanus</name>
    <name type="common">American lobster</name>
    <dbReference type="NCBI Taxonomy" id="6706"/>
    <lineage>
        <taxon>Eukaryota</taxon>
        <taxon>Metazoa</taxon>
        <taxon>Ecdysozoa</taxon>
        <taxon>Arthropoda</taxon>
        <taxon>Crustacea</taxon>
        <taxon>Multicrustacea</taxon>
        <taxon>Malacostraca</taxon>
        <taxon>Eumalacostraca</taxon>
        <taxon>Eucarida</taxon>
        <taxon>Decapoda</taxon>
        <taxon>Pleocyemata</taxon>
        <taxon>Astacidea</taxon>
        <taxon>Nephropoidea</taxon>
        <taxon>Nephropidae</taxon>
        <taxon>Homarus</taxon>
    </lineage>
</organism>
<comment type="caution">
    <text evidence="3">The sequence shown here is derived from an EMBL/GenBank/DDBJ whole genome shotgun (WGS) entry which is preliminary data.</text>
</comment>
<gene>
    <name evidence="3" type="ORF">Hamer_G026332</name>
</gene>
<keyword evidence="3" id="KW-0255">Endonuclease</keyword>
<name>A0A8J5TNG8_HOMAM</name>
<proteinExistence type="predicted"/>
<dbReference type="InterPro" id="IPR038717">
    <property type="entry name" value="Tc1-like_DDE_dom"/>
</dbReference>
<dbReference type="GO" id="GO:0003676">
    <property type="term" value="F:nucleic acid binding"/>
    <property type="evidence" value="ECO:0007669"/>
    <property type="project" value="InterPro"/>
</dbReference>
<accession>A0A8J5TNG8</accession>
<evidence type="ECO:0000256" key="1">
    <source>
        <dbReference type="ARBA" id="ARBA00004123"/>
    </source>
</evidence>
<keyword evidence="4" id="KW-1185">Reference proteome</keyword>
<dbReference type="EMBL" id="JAHLQT010004582">
    <property type="protein sequence ID" value="KAG7175923.1"/>
    <property type="molecule type" value="Genomic_DNA"/>
</dbReference>
<dbReference type="InterPro" id="IPR009057">
    <property type="entry name" value="Homeodomain-like_sf"/>
</dbReference>
<keyword evidence="3" id="KW-0540">Nuclease</keyword>
<reference evidence="3" key="1">
    <citation type="journal article" date="2021" name="Sci. Adv.">
        <title>The American lobster genome reveals insights on longevity, neural, and immune adaptations.</title>
        <authorList>
            <person name="Polinski J.M."/>
            <person name="Zimin A.V."/>
            <person name="Clark K.F."/>
            <person name="Kohn A.B."/>
            <person name="Sadowski N."/>
            <person name="Timp W."/>
            <person name="Ptitsyn A."/>
            <person name="Khanna P."/>
            <person name="Romanova D.Y."/>
            <person name="Williams P."/>
            <person name="Greenwood S.J."/>
            <person name="Moroz L.L."/>
            <person name="Walt D.R."/>
            <person name="Bodnar A.G."/>
        </authorList>
    </citation>
    <scope>NUCLEOTIDE SEQUENCE</scope>
    <source>
        <strain evidence="3">GMGI-L3</strain>
    </source>
</reference>
<evidence type="ECO:0000313" key="4">
    <source>
        <dbReference type="Proteomes" id="UP000747542"/>
    </source>
</evidence>
<dbReference type="PANTHER" id="PTHR46564">
    <property type="entry name" value="TRANSPOSASE"/>
    <property type="match status" value="1"/>
</dbReference>
<dbReference type="Pfam" id="PF13358">
    <property type="entry name" value="DDE_3"/>
    <property type="match status" value="1"/>
</dbReference>
<evidence type="ECO:0000313" key="3">
    <source>
        <dbReference type="EMBL" id="KAG7175923.1"/>
    </source>
</evidence>
<comment type="subcellular location">
    <subcellularLocation>
        <location evidence="1">Nucleus</location>
    </subcellularLocation>
</comment>
<keyword evidence="3" id="KW-0378">Hydrolase</keyword>